<sequence>MALIPDSYREWRHCITVICAQKLTPVFIDSRLRALQDDSDYMTKRFVQLYGEEQRRRTLAWFARAKEELGNPRQSDQ</sequence>
<reference evidence="2" key="1">
    <citation type="submission" date="2016-03" db="EMBL/GenBank/DDBJ databases">
        <authorList>
            <person name="Lee Y.-S."/>
            <person name="Choi Y.-L."/>
        </authorList>
    </citation>
    <scope>NUCLEOTIDE SEQUENCE [LARGE SCALE GENOMIC DNA]</scope>
    <source>
        <strain evidence="2">DAU221</strain>
    </source>
</reference>
<proteinExistence type="predicted"/>
<evidence type="ECO:0000313" key="2">
    <source>
        <dbReference type="Proteomes" id="UP000076077"/>
    </source>
</evidence>
<gene>
    <name evidence="1" type="ORF">A3224_12590</name>
</gene>
<evidence type="ECO:0000313" key="1">
    <source>
        <dbReference type="EMBL" id="AMX03305.1"/>
    </source>
</evidence>
<dbReference type="RefSeq" id="WP_067155236.1">
    <property type="nucleotide sequence ID" value="NZ_CP014864.1"/>
</dbReference>
<dbReference type="OrthoDB" id="285538at2"/>
<dbReference type="GeneID" id="76608881"/>
<keyword evidence="2" id="KW-1185">Reference proteome</keyword>
<dbReference type="Proteomes" id="UP000076077">
    <property type="component" value="Chromosome"/>
</dbReference>
<protein>
    <submittedName>
        <fullName evidence="1">Uncharacterized protein</fullName>
    </submittedName>
</protein>
<accession>A0A143HNJ2</accession>
<organism evidence="1 2">
    <name type="scientific">Microbulbifer thermotolerans</name>
    <dbReference type="NCBI Taxonomy" id="252514"/>
    <lineage>
        <taxon>Bacteria</taxon>
        <taxon>Pseudomonadati</taxon>
        <taxon>Pseudomonadota</taxon>
        <taxon>Gammaproteobacteria</taxon>
        <taxon>Cellvibrionales</taxon>
        <taxon>Microbulbiferaceae</taxon>
        <taxon>Microbulbifer</taxon>
    </lineage>
</organism>
<dbReference type="KEGG" id="mthd:A3224_12590"/>
<dbReference type="AlphaFoldDB" id="A0A143HNJ2"/>
<name>A0A143HNJ2_MICTH</name>
<dbReference type="EMBL" id="CP014864">
    <property type="protein sequence ID" value="AMX03305.1"/>
    <property type="molecule type" value="Genomic_DNA"/>
</dbReference>